<dbReference type="EMBL" id="UOEU01000772">
    <property type="protein sequence ID" value="VAW39947.1"/>
    <property type="molecule type" value="Genomic_DNA"/>
</dbReference>
<comment type="similarity">
    <text evidence="1">Belongs to the peptidase S1C family.</text>
</comment>
<dbReference type="SMART" id="SM00228">
    <property type="entry name" value="PDZ"/>
    <property type="match status" value="1"/>
</dbReference>
<dbReference type="GO" id="GO:0004252">
    <property type="term" value="F:serine-type endopeptidase activity"/>
    <property type="evidence" value="ECO:0007669"/>
    <property type="project" value="InterPro"/>
</dbReference>
<accession>A0A3B0VNL7</accession>
<proteinExistence type="inferred from homology"/>
<dbReference type="SUPFAM" id="SSF50494">
    <property type="entry name" value="Trypsin-like serine proteases"/>
    <property type="match status" value="1"/>
</dbReference>
<dbReference type="InterPro" id="IPR036034">
    <property type="entry name" value="PDZ_sf"/>
</dbReference>
<dbReference type="InterPro" id="IPR001940">
    <property type="entry name" value="Peptidase_S1C"/>
</dbReference>
<evidence type="ECO:0000313" key="5">
    <source>
        <dbReference type="EMBL" id="VAW39947.1"/>
    </source>
</evidence>
<dbReference type="PROSITE" id="PS51257">
    <property type="entry name" value="PROKAR_LIPOPROTEIN"/>
    <property type="match status" value="1"/>
</dbReference>
<dbReference type="SUPFAM" id="SSF50156">
    <property type="entry name" value="PDZ domain-like"/>
    <property type="match status" value="1"/>
</dbReference>
<dbReference type="InterPro" id="IPR001478">
    <property type="entry name" value="PDZ"/>
</dbReference>
<dbReference type="PANTHER" id="PTHR43343:SF3">
    <property type="entry name" value="PROTEASE DO-LIKE 8, CHLOROPLASTIC"/>
    <property type="match status" value="1"/>
</dbReference>
<dbReference type="Pfam" id="PF13180">
    <property type="entry name" value="PDZ_2"/>
    <property type="match status" value="1"/>
</dbReference>
<keyword evidence="3" id="KW-0378">Hydrolase</keyword>
<dbReference type="AlphaFoldDB" id="A0A3B0VNL7"/>
<reference evidence="5" key="1">
    <citation type="submission" date="2018-06" db="EMBL/GenBank/DDBJ databases">
        <authorList>
            <person name="Zhirakovskaya E."/>
        </authorList>
    </citation>
    <scope>NUCLEOTIDE SEQUENCE</scope>
</reference>
<dbReference type="Gene3D" id="2.30.42.10">
    <property type="match status" value="1"/>
</dbReference>
<dbReference type="InterPro" id="IPR009003">
    <property type="entry name" value="Peptidase_S1_PA"/>
</dbReference>
<dbReference type="Gene3D" id="2.40.10.10">
    <property type="entry name" value="Trypsin-like serine proteases"/>
    <property type="match status" value="2"/>
</dbReference>
<dbReference type="InterPro" id="IPR043504">
    <property type="entry name" value="Peptidase_S1_PA_chymotrypsin"/>
</dbReference>
<dbReference type="PRINTS" id="PR00834">
    <property type="entry name" value="PROTEASES2C"/>
</dbReference>
<gene>
    <name evidence="5" type="ORF">MNBD_CHLOROFLEXI01-424</name>
</gene>
<sequence>MKQKTSILLTIVALLGLLLAACGGATANPVAVVSDSATDSSDDIVNTSNTTSGQNAVASQTAVSDDVVTSQTYIDLYDQLNRSVVNIQVVSEGTGLNLNQFQIIPPDPNDPNAPELPEGYELPDGFPNVEPPEGSPEIETFPQQSQGSGFVYDKQGHIITNNHVVADAIRITVIFSDDSEAEATVVGTDPGSDLAVIKVDVDPDQLFPVTIGDSDGLQVGQIVAAIGNPFGLSGSMSTGIISGLGRLFPGGAVAPGGARFNIPDVIQTDTAINPGNSGGPLLNLSGEVIGVNTAIQTNGNRAFGVTPSFGGIGYVVPANILQQVVPQLIENGEITYPWLGISGTTLDNDLALAMDLPAEQAGVLVFSVLEDSPADEAGLQGSEEQIEIDGFTAFIGGDIIIQMNDEPINDFDDLLTYIVRRTSVGQTVTLEILRDGEQQTVELTLQARPAQP</sequence>
<name>A0A3B0VNL7_9ZZZZ</name>
<feature type="domain" description="PDZ" evidence="4">
    <location>
        <begin position="337"/>
        <end position="436"/>
    </location>
</feature>
<evidence type="ECO:0000256" key="3">
    <source>
        <dbReference type="ARBA" id="ARBA00022801"/>
    </source>
</evidence>
<evidence type="ECO:0000256" key="1">
    <source>
        <dbReference type="ARBA" id="ARBA00010541"/>
    </source>
</evidence>
<keyword evidence="2" id="KW-0645">Protease</keyword>
<organism evidence="5">
    <name type="scientific">hydrothermal vent metagenome</name>
    <dbReference type="NCBI Taxonomy" id="652676"/>
    <lineage>
        <taxon>unclassified sequences</taxon>
        <taxon>metagenomes</taxon>
        <taxon>ecological metagenomes</taxon>
    </lineage>
</organism>
<dbReference type="GO" id="GO:0006508">
    <property type="term" value="P:proteolysis"/>
    <property type="evidence" value="ECO:0007669"/>
    <property type="project" value="UniProtKB-KW"/>
</dbReference>
<dbReference type="InterPro" id="IPR051201">
    <property type="entry name" value="Chloro_Bact_Ser_Proteases"/>
</dbReference>
<evidence type="ECO:0000256" key="2">
    <source>
        <dbReference type="ARBA" id="ARBA00022670"/>
    </source>
</evidence>
<evidence type="ECO:0000259" key="4">
    <source>
        <dbReference type="SMART" id="SM00228"/>
    </source>
</evidence>
<dbReference type="PANTHER" id="PTHR43343">
    <property type="entry name" value="PEPTIDASE S12"/>
    <property type="match status" value="1"/>
</dbReference>
<dbReference type="Pfam" id="PF13365">
    <property type="entry name" value="Trypsin_2"/>
    <property type="match status" value="1"/>
</dbReference>
<protein>
    <submittedName>
        <fullName evidence="5">Serine proteinase</fullName>
    </submittedName>
</protein>